<feature type="compositionally biased region" description="Pro residues" evidence="1">
    <location>
        <begin position="212"/>
        <end position="222"/>
    </location>
</feature>
<protein>
    <submittedName>
        <fullName evidence="2">Uncharacterized protein</fullName>
    </submittedName>
</protein>
<evidence type="ECO:0000256" key="1">
    <source>
        <dbReference type="SAM" id="MobiDB-lite"/>
    </source>
</evidence>
<name>A0A7W4NP36_GLUDI</name>
<gene>
    <name evidence="2" type="ORF">HLH33_16625</name>
</gene>
<dbReference type="Proteomes" id="UP000550787">
    <property type="component" value="Unassembled WGS sequence"/>
</dbReference>
<sequence>MKIVPTLTLRDYAYERGLASIRTAIDSSVPSLEERLRANRAEIEQVRQHLPDDYDAGDDPDGSDAAAFARHTDLIMAIHSDQVALNELCKAFVLALYHYWEVAVSIWARKQSPSNKAIHSFGNLVTKAAELGYRSHADLATVSRVANLIKHDNQDKRSKLKKIAPERAASIIGHCIPTLPFLSDVRITPETLEWVFATVQGSGGSLAQPRTPFGPPRPDGTM</sequence>
<comment type="caution">
    <text evidence="2">The sequence shown here is derived from an EMBL/GenBank/DDBJ whole genome shotgun (WGS) entry which is preliminary data.</text>
</comment>
<evidence type="ECO:0000313" key="2">
    <source>
        <dbReference type="EMBL" id="MBB2157905.1"/>
    </source>
</evidence>
<dbReference type="RefSeq" id="WP_183116427.1">
    <property type="nucleotide sequence ID" value="NZ_JABEQG010000048.1"/>
</dbReference>
<accession>A0A7W4NP36</accession>
<feature type="region of interest" description="Disordered" evidence="1">
    <location>
        <begin position="203"/>
        <end position="222"/>
    </location>
</feature>
<reference evidence="2 3" key="1">
    <citation type="submission" date="2020-04" db="EMBL/GenBank/DDBJ databases">
        <title>Description of novel Gluconacetobacter.</title>
        <authorList>
            <person name="Sombolestani A."/>
        </authorList>
    </citation>
    <scope>NUCLEOTIDE SEQUENCE [LARGE SCALE GENOMIC DNA]</scope>
    <source>
        <strain evidence="2 3">LMG 7603</strain>
    </source>
</reference>
<proteinExistence type="predicted"/>
<evidence type="ECO:0000313" key="3">
    <source>
        <dbReference type="Proteomes" id="UP000550787"/>
    </source>
</evidence>
<dbReference type="AlphaFoldDB" id="A0A7W4NP36"/>
<organism evidence="2 3">
    <name type="scientific">Gluconacetobacter diazotrophicus</name>
    <name type="common">Acetobacter diazotrophicus</name>
    <dbReference type="NCBI Taxonomy" id="33996"/>
    <lineage>
        <taxon>Bacteria</taxon>
        <taxon>Pseudomonadati</taxon>
        <taxon>Pseudomonadota</taxon>
        <taxon>Alphaproteobacteria</taxon>
        <taxon>Acetobacterales</taxon>
        <taxon>Acetobacteraceae</taxon>
        <taxon>Gluconacetobacter</taxon>
    </lineage>
</organism>
<dbReference type="EMBL" id="JABEQG010000048">
    <property type="protein sequence ID" value="MBB2157905.1"/>
    <property type="molecule type" value="Genomic_DNA"/>
</dbReference>